<organism evidence="2 3">
    <name type="scientific">Catenovulum sediminis</name>
    <dbReference type="NCBI Taxonomy" id="1740262"/>
    <lineage>
        <taxon>Bacteria</taxon>
        <taxon>Pseudomonadati</taxon>
        <taxon>Pseudomonadota</taxon>
        <taxon>Gammaproteobacteria</taxon>
        <taxon>Alteromonadales</taxon>
        <taxon>Alteromonadaceae</taxon>
        <taxon>Catenovulum</taxon>
    </lineage>
</organism>
<protein>
    <submittedName>
        <fullName evidence="2">Uncharacterized protein</fullName>
    </submittedName>
</protein>
<evidence type="ECO:0000313" key="2">
    <source>
        <dbReference type="EMBL" id="MER2490739.1"/>
    </source>
</evidence>
<keyword evidence="1" id="KW-0472">Membrane</keyword>
<dbReference type="RefSeq" id="WP_350400509.1">
    <property type="nucleotide sequence ID" value="NZ_JBELOE010000064.1"/>
</dbReference>
<sequence>MYWVEIISFVLFVVLMFIGYKANKRNIMLLASIVLLIGLAGEDFISGVSEGYKDATASSSSL</sequence>
<keyword evidence="1" id="KW-1133">Transmembrane helix</keyword>
<dbReference type="Proteomes" id="UP001467690">
    <property type="component" value="Unassembled WGS sequence"/>
</dbReference>
<keyword evidence="3" id="KW-1185">Reference proteome</keyword>
<evidence type="ECO:0000256" key="1">
    <source>
        <dbReference type="SAM" id="Phobius"/>
    </source>
</evidence>
<proteinExistence type="predicted"/>
<evidence type="ECO:0000313" key="3">
    <source>
        <dbReference type="Proteomes" id="UP001467690"/>
    </source>
</evidence>
<gene>
    <name evidence="2" type="ORF">ABS311_02425</name>
</gene>
<comment type="caution">
    <text evidence="2">The sequence shown here is derived from an EMBL/GenBank/DDBJ whole genome shotgun (WGS) entry which is preliminary data.</text>
</comment>
<dbReference type="EMBL" id="JBELOE010000064">
    <property type="protein sequence ID" value="MER2490739.1"/>
    <property type="molecule type" value="Genomic_DNA"/>
</dbReference>
<keyword evidence="1" id="KW-0812">Transmembrane</keyword>
<name>A0ABV1RCT3_9ALTE</name>
<feature type="transmembrane region" description="Helical" evidence="1">
    <location>
        <begin position="6"/>
        <end position="23"/>
    </location>
</feature>
<reference evidence="2 3" key="1">
    <citation type="submission" date="2024-06" db="EMBL/GenBank/DDBJ databases">
        <authorList>
            <person name="Chen R.Y."/>
        </authorList>
    </citation>
    <scope>NUCLEOTIDE SEQUENCE [LARGE SCALE GENOMIC DNA]</scope>
    <source>
        <strain evidence="2 3">D2</strain>
    </source>
</reference>
<accession>A0ABV1RCT3</accession>